<protein>
    <recommendedName>
        <fullName evidence="1">non-specific serine/threonine protein kinase</fullName>
        <ecNumber evidence="1">2.7.11.1</ecNumber>
    </recommendedName>
</protein>
<name>A0A444Y2C2_ARAHY</name>
<dbReference type="PANTHER" id="PTHR27002:SF616">
    <property type="entry name" value="RECEPTOR-LIKE SERINE_THREONINE-PROTEIN KINASE"/>
    <property type="match status" value="1"/>
</dbReference>
<accession>A0A444Y2C2</accession>
<evidence type="ECO:0000256" key="8">
    <source>
        <dbReference type="ARBA" id="ARBA00023157"/>
    </source>
</evidence>
<dbReference type="Gene3D" id="3.30.200.20">
    <property type="entry name" value="Phosphorylase Kinase, domain 1"/>
    <property type="match status" value="1"/>
</dbReference>
<organism evidence="13 14">
    <name type="scientific">Arachis hypogaea</name>
    <name type="common">Peanut</name>
    <dbReference type="NCBI Taxonomy" id="3818"/>
    <lineage>
        <taxon>Eukaryota</taxon>
        <taxon>Viridiplantae</taxon>
        <taxon>Streptophyta</taxon>
        <taxon>Embryophyta</taxon>
        <taxon>Tracheophyta</taxon>
        <taxon>Spermatophyta</taxon>
        <taxon>Magnoliopsida</taxon>
        <taxon>eudicotyledons</taxon>
        <taxon>Gunneridae</taxon>
        <taxon>Pentapetalae</taxon>
        <taxon>rosids</taxon>
        <taxon>fabids</taxon>
        <taxon>Fabales</taxon>
        <taxon>Fabaceae</taxon>
        <taxon>Papilionoideae</taxon>
        <taxon>50 kb inversion clade</taxon>
        <taxon>dalbergioids sensu lato</taxon>
        <taxon>Dalbergieae</taxon>
        <taxon>Pterocarpus clade</taxon>
        <taxon>Arachis</taxon>
    </lineage>
</organism>
<dbReference type="AlphaFoldDB" id="A0A444Y2C2"/>
<comment type="catalytic activity">
    <reaction evidence="11">
        <text>L-seryl-[protein] + ATP = O-phospho-L-seryl-[protein] + ADP + H(+)</text>
        <dbReference type="Rhea" id="RHEA:17989"/>
        <dbReference type="Rhea" id="RHEA-COMP:9863"/>
        <dbReference type="Rhea" id="RHEA-COMP:11604"/>
        <dbReference type="ChEBI" id="CHEBI:15378"/>
        <dbReference type="ChEBI" id="CHEBI:29999"/>
        <dbReference type="ChEBI" id="CHEBI:30616"/>
        <dbReference type="ChEBI" id="CHEBI:83421"/>
        <dbReference type="ChEBI" id="CHEBI:456216"/>
        <dbReference type="EC" id="2.7.11.1"/>
    </reaction>
</comment>
<keyword evidence="3" id="KW-0808">Transferase</keyword>
<evidence type="ECO:0000256" key="11">
    <source>
        <dbReference type="ARBA" id="ARBA00048679"/>
    </source>
</evidence>
<keyword evidence="2" id="KW-0723">Serine/threonine-protein kinase</keyword>
<evidence type="ECO:0000256" key="1">
    <source>
        <dbReference type="ARBA" id="ARBA00012513"/>
    </source>
</evidence>
<dbReference type="STRING" id="3818.A0A444Y2C2"/>
<comment type="caution">
    <text evidence="13">The sequence shown here is derived from an EMBL/GenBank/DDBJ whole genome shotgun (WGS) entry which is preliminary data.</text>
</comment>
<dbReference type="SUPFAM" id="SSF56112">
    <property type="entry name" value="Protein kinase-like (PK-like)"/>
    <property type="match status" value="1"/>
</dbReference>
<keyword evidence="4" id="KW-0732">Signal</keyword>
<evidence type="ECO:0000256" key="9">
    <source>
        <dbReference type="ARBA" id="ARBA00023180"/>
    </source>
</evidence>
<keyword evidence="7" id="KW-0067">ATP-binding</keyword>
<dbReference type="Gramene" id="arahy.Tifrunner.gnm2.ann2.Ah18g257700.1">
    <property type="protein sequence ID" value="arahy.Tifrunner.gnm2.ann2.Ah18g257700.1-CDS"/>
    <property type="gene ID" value="arahy.Tifrunner.gnm2.ann2.Ah18g257700"/>
</dbReference>
<keyword evidence="8" id="KW-1015">Disulfide bond</keyword>
<dbReference type="Gene3D" id="1.10.510.10">
    <property type="entry name" value="Transferase(Phosphotransferase) domain 1"/>
    <property type="match status" value="1"/>
</dbReference>
<keyword evidence="9" id="KW-0325">Glycoprotein</keyword>
<dbReference type="EC" id="2.7.11.1" evidence="1"/>
<dbReference type="GO" id="GO:0005886">
    <property type="term" value="C:plasma membrane"/>
    <property type="evidence" value="ECO:0007669"/>
    <property type="project" value="TreeGrafter"/>
</dbReference>
<evidence type="ECO:0000256" key="4">
    <source>
        <dbReference type="ARBA" id="ARBA00022729"/>
    </source>
</evidence>
<dbReference type="SMR" id="A0A444Y2C2"/>
<dbReference type="GO" id="GO:0004674">
    <property type="term" value="F:protein serine/threonine kinase activity"/>
    <property type="evidence" value="ECO:0007669"/>
    <property type="project" value="UniProtKB-KW"/>
</dbReference>
<dbReference type="Pfam" id="PF07714">
    <property type="entry name" value="PK_Tyr_Ser-Thr"/>
    <property type="match status" value="1"/>
</dbReference>
<evidence type="ECO:0000256" key="2">
    <source>
        <dbReference type="ARBA" id="ARBA00022527"/>
    </source>
</evidence>
<evidence type="ECO:0000256" key="5">
    <source>
        <dbReference type="ARBA" id="ARBA00022741"/>
    </source>
</evidence>
<dbReference type="FunFam" id="3.30.200.20:FF:000195">
    <property type="entry name" value="G-type lectin S-receptor-like serine/threonine-protein kinase"/>
    <property type="match status" value="1"/>
</dbReference>
<evidence type="ECO:0000313" key="14">
    <source>
        <dbReference type="Proteomes" id="UP000289738"/>
    </source>
</evidence>
<keyword evidence="6" id="KW-0418">Kinase</keyword>
<sequence>MAATVNLCENIDAENAAIMNSFIEEQEGHLELPLFDLSGLANATGNFSIKNKFGEGGFGPVYKGLLKNGQEISIKRLCRGSVQGLKEFKNEIAPIVKLQHRNLVKLHRYCIHNEEKMLVYEYMPKKSLDFFIFDQTRRKFLDWLKCFRMIFGIAKGLLYLHRDSRLRIIHRDFKASNVLLDSEMNPKISDFGLARILGGDQIAATTRRVVGTYGYMAPEYAIDGNLSVKSDVFSFGVLLLEILSEKKNKGNHWENESTDLIGYAWDLWTKERPLETVDDILIESCNLSQVLRCIHISLLCLEQHPYARPDMSSVIMMFGSEIALPKPKRPALFIGEYAYQYDPANEFSIEVLESR</sequence>
<keyword evidence="5" id="KW-0547">Nucleotide-binding</keyword>
<comment type="catalytic activity">
    <reaction evidence="10">
        <text>L-threonyl-[protein] + ATP = O-phospho-L-threonyl-[protein] + ADP + H(+)</text>
        <dbReference type="Rhea" id="RHEA:46608"/>
        <dbReference type="Rhea" id="RHEA-COMP:11060"/>
        <dbReference type="Rhea" id="RHEA-COMP:11605"/>
        <dbReference type="ChEBI" id="CHEBI:15378"/>
        <dbReference type="ChEBI" id="CHEBI:30013"/>
        <dbReference type="ChEBI" id="CHEBI:30616"/>
        <dbReference type="ChEBI" id="CHEBI:61977"/>
        <dbReference type="ChEBI" id="CHEBI:456216"/>
        <dbReference type="EC" id="2.7.11.1"/>
    </reaction>
</comment>
<gene>
    <name evidence="13" type="ORF">Ahy_B08g091564</name>
</gene>
<evidence type="ECO:0000256" key="3">
    <source>
        <dbReference type="ARBA" id="ARBA00022679"/>
    </source>
</evidence>
<proteinExistence type="predicted"/>
<dbReference type="Proteomes" id="UP000289738">
    <property type="component" value="Chromosome B08"/>
</dbReference>
<dbReference type="GO" id="GO:0005524">
    <property type="term" value="F:ATP binding"/>
    <property type="evidence" value="ECO:0007669"/>
    <property type="project" value="UniProtKB-KW"/>
</dbReference>
<dbReference type="InterPro" id="IPR000719">
    <property type="entry name" value="Prot_kinase_dom"/>
</dbReference>
<evidence type="ECO:0000256" key="6">
    <source>
        <dbReference type="ARBA" id="ARBA00022777"/>
    </source>
</evidence>
<dbReference type="PANTHER" id="PTHR27002">
    <property type="entry name" value="RECEPTOR-LIKE SERINE/THREONINE-PROTEIN KINASE SD1-8"/>
    <property type="match status" value="1"/>
</dbReference>
<dbReference type="EMBL" id="SDMP01000018">
    <property type="protein sequence ID" value="RYQ96063.1"/>
    <property type="molecule type" value="Genomic_DNA"/>
</dbReference>
<evidence type="ECO:0000256" key="7">
    <source>
        <dbReference type="ARBA" id="ARBA00022840"/>
    </source>
</evidence>
<reference evidence="13 14" key="1">
    <citation type="submission" date="2019-01" db="EMBL/GenBank/DDBJ databases">
        <title>Sequencing of cultivated peanut Arachis hypogaea provides insights into genome evolution and oil improvement.</title>
        <authorList>
            <person name="Chen X."/>
        </authorList>
    </citation>
    <scope>NUCLEOTIDE SEQUENCE [LARGE SCALE GENOMIC DNA]</scope>
    <source>
        <strain evidence="14">cv. Fuhuasheng</strain>
        <tissue evidence="13">Leaves</tissue>
    </source>
</reference>
<dbReference type="PROSITE" id="PS50011">
    <property type="entry name" value="PROTEIN_KINASE_DOM"/>
    <property type="match status" value="1"/>
</dbReference>
<evidence type="ECO:0000259" key="12">
    <source>
        <dbReference type="PROSITE" id="PS50011"/>
    </source>
</evidence>
<evidence type="ECO:0000313" key="13">
    <source>
        <dbReference type="EMBL" id="RYQ96063.1"/>
    </source>
</evidence>
<keyword evidence="14" id="KW-1185">Reference proteome</keyword>
<dbReference type="InterPro" id="IPR001245">
    <property type="entry name" value="Ser-Thr/Tyr_kinase_cat_dom"/>
</dbReference>
<evidence type="ECO:0000256" key="10">
    <source>
        <dbReference type="ARBA" id="ARBA00047899"/>
    </source>
</evidence>
<feature type="domain" description="Protein kinase" evidence="12">
    <location>
        <begin position="47"/>
        <end position="324"/>
    </location>
</feature>
<dbReference type="PROSITE" id="PS00108">
    <property type="entry name" value="PROTEIN_KINASE_ST"/>
    <property type="match status" value="1"/>
</dbReference>
<dbReference type="FunFam" id="1.10.510.10:FF:000060">
    <property type="entry name" value="G-type lectin S-receptor-like serine/threonine-protein kinase"/>
    <property type="match status" value="1"/>
</dbReference>
<dbReference type="InterPro" id="IPR008271">
    <property type="entry name" value="Ser/Thr_kinase_AS"/>
</dbReference>
<dbReference type="InterPro" id="IPR011009">
    <property type="entry name" value="Kinase-like_dom_sf"/>
</dbReference>